<dbReference type="OrthoDB" id="4066896at2759"/>
<keyword evidence="2" id="KW-0808">Transferase</keyword>
<dbReference type="InterPro" id="IPR000219">
    <property type="entry name" value="DH_dom"/>
</dbReference>
<protein>
    <submittedName>
        <fullName evidence="2">Rho/RAC guanine nucleotide exchange factor, putative</fullName>
        <ecNumber evidence="2">2.7.11.1</ecNumber>
    </submittedName>
</protein>
<sequence length="633" mass="73808">MINTFAKRWVTESTSNDIEYALFSINNHIIEVPKEYLYNDRARTTIMQTIVKYNETDINNGKVISLRGGRTEEKEFRTYLRYLRGSVFCEKKLTVKKMARTISILLQFGVGINSSVKLLGLNEETCEEIIAYFLAMLNTKTLNLIMIMDIDRSWKNLLENAFGTLSFYYGEAMLSNIQVLEGLGRFYDNLDLVHAYLSEMSQKEMNPKQLIDIDQVFCPSKENISETKIILGGGRHFDEGFERRKSNLAGSIPKKASKITTFIGDDLKKFIIVQLGIESWLVRSMFVFKKMKTRQMVIEEWKTTEFNLCENMKLLKEYFKDPMQQLIIDKTIDGFGNKEYNTLFSTLNECIDCSQQMVNEMNKVLTPQNMKCDFTFGKYADQWVVLARYLLPYTTDYNYAKAIFDKIKQTEEGKQFIDDCQQNIFIKKNTRPSFEDLLIQPVQRLMRYPLLLKEIIKNTGPRHPDQPFLKTAFTHFNYFSNLVNELGKKRDELKYVSQLLGDENIFVNNRYMYSEAMVTYKKKHCYAFLFSDELVFAKEQAVQENKPLLAANKATKKVKIEALICINDKTEVMLSSNVLNIKIDDVSCLLSFDSIEKCKEWSQTISKNITYGWWDLNRSDCWVAQMRDADSVE</sequence>
<dbReference type="KEGG" id="edi:EDI_334490"/>
<dbReference type="EMBL" id="DS550903">
    <property type="protein sequence ID" value="EDR21780.1"/>
    <property type="molecule type" value="Genomic_DNA"/>
</dbReference>
<reference evidence="3" key="1">
    <citation type="submission" date="2007-12" db="EMBL/GenBank/DDBJ databases">
        <title>Annotation of Entamoeba dispar SAW760.</title>
        <authorList>
            <person name="Lorenzi H."/>
            <person name="Inman J."/>
            <person name="Schobel S."/>
            <person name="Amedeo P."/>
            <person name="Caler E."/>
        </authorList>
    </citation>
    <scope>NUCLEOTIDE SEQUENCE [LARGE SCALE GENOMIC DNA]</scope>
    <source>
        <strain evidence="3">ATCC PRA-260 / SAW760</strain>
    </source>
</reference>
<proteinExistence type="predicted"/>
<dbReference type="SUPFAM" id="SSF48065">
    <property type="entry name" value="DBL homology domain (DH-domain)"/>
    <property type="match status" value="1"/>
</dbReference>
<dbReference type="OMA" id="IMIMDID"/>
<organism evidence="3">
    <name type="scientific">Entamoeba dispar (strain ATCC PRA-260 / SAW760)</name>
    <dbReference type="NCBI Taxonomy" id="370354"/>
    <lineage>
        <taxon>Eukaryota</taxon>
        <taxon>Amoebozoa</taxon>
        <taxon>Evosea</taxon>
        <taxon>Archamoebae</taxon>
        <taxon>Mastigamoebida</taxon>
        <taxon>Entamoebidae</taxon>
        <taxon>Entamoeba</taxon>
    </lineage>
</organism>
<dbReference type="Gene3D" id="1.20.900.10">
    <property type="entry name" value="Dbl homology (DH) domain"/>
    <property type="match status" value="1"/>
</dbReference>
<dbReference type="GO" id="GO:0004674">
    <property type="term" value="F:protein serine/threonine kinase activity"/>
    <property type="evidence" value="ECO:0007669"/>
    <property type="project" value="UniProtKB-EC"/>
</dbReference>
<evidence type="ECO:0000313" key="3">
    <source>
        <dbReference type="Proteomes" id="UP000008076"/>
    </source>
</evidence>
<name>B0EUK4_ENTDS</name>
<accession>B0EUK4</accession>
<dbReference type="PROSITE" id="PS50010">
    <property type="entry name" value="DH_2"/>
    <property type="match status" value="1"/>
</dbReference>
<dbReference type="PANTHER" id="PTHR12673">
    <property type="entry name" value="FACIOGENITAL DYSPLASIA PROTEIN"/>
    <property type="match status" value="1"/>
</dbReference>
<evidence type="ECO:0000313" key="2">
    <source>
        <dbReference type="EMBL" id="EDR21780.1"/>
    </source>
</evidence>
<dbReference type="EC" id="2.7.11.1" evidence="2"/>
<dbReference type="VEuPathDB" id="AmoebaDB:EDI_334490"/>
<dbReference type="SMART" id="SM00325">
    <property type="entry name" value="RhoGEF"/>
    <property type="match status" value="1"/>
</dbReference>
<dbReference type="InterPro" id="IPR051092">
    <property type="entry name" value="FYVE_RhoGEF_PH"/>
</dbReference>
<dbReference type="AlphaFoldDB" id="B0EUK4"/>
<dbReference type="GeneID" id="5886682"/>
<dbReference type="GO" id="GO:0005737">
    <property type="term" value="C:cytoplasm"/>
    <property type="evidence" value="ECO:0007669"/>
    <property type="project" value="TreeGrafter"/>
</dbReference>
<feature type="domain" description="DH" evidence="1">
    <location>
        <begin position="293"/>
        <end position="486"/>
    </location>
</feature>
<dbReference type="GO" id="GO:0005085">
    <property type="term" value="F:guanyl-nucleotide exchange factor activity"/>
    <property type="evidence" value="ECO:0007669"/>
    <property type="project" value="InterPro"/>
</dbReference>
<evidence type="ECO:0000259" key="1">
    <source>
        <dbReference type="PROSITE" id="PS50010"/>
    </source>
</evidence>
<keyword evidence="3" id="KW-1185">Reference proteome</keyword>
<gene>
    <name evidence="2" type="ORF">EDI_334490</name>
</gene>
<dbReference type="PANTHER" id="PTHR12673:SF263">
    <property type="entry name" value="PLECKSTRIN DOMAIN-CONTAINING PROTEIN"/>
    <property type="match status" value="1"/>
</dbReference>
<dbReference type="eggNOG" id="KOG4305">
    <property type="taxonomic scope" value="Eukaryota"/>
</dbReference>
<dbReference type="RefSeq" id="XP_001741742.1">
    <property type="nucleotide sequence ID" value="XM_001741690.1"/>
</dbReference>
<dbReference type="Proteomes" id="UP000008076">
    <property type="component" value="Unassembled WGS sequence"/>
</dbReference>
<dbReference type="InterPro" id="IPR035899">
    <property type="entry name" value="DBL_dom_sf"/>
</dbReference>
<dbReference type="Pfam" id="PF00621">
    <property type="entry name" value="RhoGEF"/>
    <property type="match status" value="1"/>
</dbReference>